<organism evidence="8 9">
    <name type="scientific">Gordonibacter faecis</name>
    <dbReference type="NCBI Taxonomy" id="3047475"/>
    <lineage>
        <taxon>Bacteria</taxon>
        <taxon>Bacillati</taxon>
        <taxon>Actinomycetota</taxon>
        <taxon>Coriobacteriia</taxon>
        <taxon>Eggerthellales</taxon>
        <taxon>Eggerthellaceae</taxon>
        <taxon>Gordonibacter</taxon>
    </lineage>
</organism>
<keyword evidence="2" id="KW-0349">Heme</keyword>
<evidence type="ECO:0000256" key="1">
    <source>
        <dbReference type="ARBA" id="ARBA00022448"/>
    </source>
</evidence>
<comment type="caution">
    <text evidence="8">The sequence shown here is derived from an EMBL/GenBank/DDBJ whole genome shotgun (WGS) entry which is preliminary data.</text>
</comment>
<dbReference type="EMBL" id="JASJEU010000012">
    <property type="protein sequence ID" value="MDJ1650404.1"/>
    <property type="molecule type" value="Genomic_DNA"/>
</dbReference>
<evidence type="ECO:0000256" key="4">
    <source>
        <dbReference type="ARBA" id="ARBA00022982"/>
    </source>
</evidence>
<keyword evidence="7" id="KW-0472">Membrane</keyword>
<keyword evidence="7" id="KW-1133">Transmembrane helix</keyword>
<accession>A0ABT7DLK3</accession>
<gene>
    <name evidence="8" type="ORF">QNJ86_06295</name>
</gene>
<sequence>MTEKQSQGCEEPQTEPLNQNDSRKRLKRRRVVTVLSVIAVVIIGAGAGFWVWHEQPSFCGTMCHDTMGSYLNTYEGDQFLVAQHAGEGVVCLDCHEADPQTQLAELQVQLSGDYRVPLAKMDTDDEFCLRDGCHTREDIVQATSSYTAGKDTAVNPHEMTFSTNYGKDESPHEVTGEPLPCATCHTMHRASAGIDYCYDSCHHTKTFESCYSCHDHR</sequence>
<keyword evidence="1" id="KW-0813">Transport</keyword>
<dbReference type="InterPro" id="IPR038266">
    <property type="entry name" value="NapC/NirT_cytc_sf"/>
</dbReference>
<keyword evidence="9" id="KW-1185">Reference proteome</keyword>
<proteinExistence type="predicted"/>
<keyword evidence="7" id="KW-0812">Transmembrane</keyword>
<keyword evidence="3" id="KW-0479">Metal-binding</keyword>
<dbReference type="Proteomes" id="UP001232750">
    <property type="component" value="Unassembled WGS sequence"/>
</dbReference>
<dbReference type="Gene3D" id="1.10.3820.10">
    <property type="entry name" value="Di-heme elbow motif domain"/>
    <property type="match status" value="1"/>
</dbReference>
<protein>
    <submittedName>
        <fullName evidence="8">Cytochrome c3 family protein</fullName>
    </submittedName>
</protein>
<evidence type="ECO:0000256" key="6">
    <source>
        <dbReference type="SAM" id="MobiDB-lite"/>
    </source>
</evidence>
<reference evidence="8 9" key="1">
    <citation type="submission" date="2023-05" db="EMBL/GenBank/DDBJ databases">
        <title>Gordonibacter KGMB12511T sp. nov., isolated from faeces of healthy Korean.</title>
        <authorList>
            <person name="Kim H.S."/>
            <person name="Kim J.-S."/>
            <person name="Suh M.K."/>
            <person name="Eom M.K."/>
            <person name="Do H.E."/>
            <person name="Lee J.-S."/>
        </authorList>
    </citation>
    <scope>NUCLEOTIDE SEQUENCE [LARGE SCALE GENOMIC DNA]</scope>
    <source>
        <strain evidence="8 9">KGMB12511</strain>
    </source>
</reference>
<keyword evidence="4" id="KW-0249">Electron transport</keyword>
<feature type="transmembrane region" description="Helical" evidence="7">
    <location>
        <begin position="31"/>
        <end position="52"/>
    </location>
</feature>
<evidence type="ECO:0000256" key="7">
    <source>
        <dbReference type="SAM" id="Phobius"/>
    </source>
</evidence>
<evidence type="ECO:0000313" key="8">
    <source>
        <dbReference type="EMBL" id="MDJ1650404.1"/>
    </source>
</evidence>
<dbReference type="InterPro" id="IPR036280">
    <property type="entry name" value="Multihaem_cyt_sf"/>
</dbReference>
<evidence type="ECO:0000313" key="9">
    <source>
        <dbReference type="Proteomes" id="UP001232750"/>
    </source>
</evidence>
<evidence type="ECO:0000256" key="3">
    <source>
        <dbReference type="ARBA" id="ARBA00022723"/>
    </source>
</evidence>
<evidence type="ECO:0000256" key="2">
    <source>
        <dbReference type="ARBA" id="ARBA00022617"/>
    </source>
</evidence>
<dbReference type="SUPFAM" id="SSF48695">
    <property type="entry name" value="Multiheme cytochromes"/>
    <property type="match status" value="2"/>
</dbReference>
<name>A0ABT7DLK3_9ACTN</name>
<evidence type="ECO:0000256" key="5">
    <source>
        <dbReference type="ARBA" id="ARBA00023004"/>
    </source>
</evidence>
<dbReference type="RefSeq" id="WP_283831753.1">
    <property type="nucleotide sequence ID" value="NZ_JASJEU010000012.1"/>
</dbReference>
<feature type="region of interest" description="Disordered" evidence="6">
    <location>
        <begin position="1"/>
        <end position="23"/>
    </location>
</feature>
<keyword evidence="5" id="KW-0408">Iron</keyword>